<keyword evidence="3 5" id="KW-1133">Transmembrane helix</keyword>
<name>A0A4V2FRX8_9BURK</name>
<feature type="transmembrane region" description="Helical" evidence="5">
    <location>
        <begin position="172"/>
        <end position="189"/>
    </location>
</feature>
<dbReference type="GO" id="GO:0016020">
    <property type="term" value="C:membrane"/>
    <property type="evidence" value="ECO:0007669"/>
    <property type="project" value="UniProtKB-SubCell"/>
</dbReference>
<accession>A0A4V2FRX8</accession>
<evidence type="ECO:0000313" key="7">
    <source>
        <dbReference type="EMBL" id="RZT92159.1"/>
    </source>
</evidence>
<organism evidence="7 8">
    <name type="scientific">Advenella incenata</name>
    <dbReference type="NCBI Taxonomy" id="267800"/>
    <lineage>
        <taxon>Bacteria</taxon>
        <taxon>Pseudomonadati</taxon>
        <taxon>Pseudomonadota</taxon>
        <taxon>Betaproteobacteria</taxon>
        <taxon>Burkholderiales</taxon>
        <taxon>Alcaligenaceae</taxon>
    </lineage>
</organism>
<keyword evidence="4 5" id="KW-0472">Membrane</keyword>
<feature type="transmembrane region" description="Helical" evidence="5">
    <location>
        <begin position="209"/>
        <end position="226"/>
    </location>
</feature>
<feature type="transmembrane region" description="Helical" evidence="5">
    <location>
        <begin position="85"/>
        <end position="108"/>
    </location>
</feature>
<evidence type="ECO:0000259" key="6">
    <source>
        <dbReference type="PROSITE" id="PS50850"/>
    </source>
</evidence>
<keyword evidence="8" id="KW-1185">Reference proteome</keyword>
<reference evidence="7 8" key="1">
    <citation type="submission" date="2019-02" db="EMBL/GenBank/DDBJ databases">
        <title>Genomic Encyclopedia of Type Strains, Phase IV (KMG-IV): sequencing the most valuable type-strain genomes for metagenomic binning, comparative biology and taxonomic classification.</title>
        <authorList>
            <person name="Goeker M."/>
        </authorList>
    </citation>
    <scope>NUCLEOTIDE SEQUENCE [LARGE SCALE GENOMIC DNA]</scope>
    <source>
        <strain evidence="7 8">DSM 23814</strain>
    </source>
</reference>
<dbReference type="AlphaFoldDB" id="A0A4V2FRX8"/>
<dbReference type="InterPro" id="IPR036259">
    <property type="entry name" value="MFS_trans_sf"/>
</dbReference>
<sequence>MMSDAPQDTSRLNNAGLSVLLAGMFLPQIDFSIINVALDSIARSLHATEYELELMVAVYGVAFAVMLAMGGRLGDMYGRRRLFNIGVLLFGISSLLCGIAPSISLLLLARTLQGVAAALLVPQILATIHVCLRGHSHSRAIGLYSSIGGLSFIIGQVLGGLLVHANIAGSEWRSIFLINLPVCAAVLFLSSRHIPETRRENPAGIDGPGTLLLALLIISILLPVALGPSMHWNWLCLAALACAIPLAVALWKTEVRQERRGVLPLLPPSLLRLPTVRFGFFTAILFFACWSGFMFVLALTLQAGAGLTPLQSGNSFIALGIFFFVGSLLSTRVVARIGLLPTLILGCAMVIPGLLILLWVLQQVWPAPNLLSLTIPSLFIGIGQAFIVGAFYRIGMSQIPPDQAGSGSAMLSTIQQASMGFGPALLGVVFSQSLLQGHDYQHAFNASVQLEMVLLGTLMAVSIWYFLRTRSRTRLAVQGNA</sequence>
<dbReference type="SUPFAM" id="SSF103473">
    <property type="entry name" value="MFS general substrate transporter"/>
    <property type="match status" value="1"/>
</dbReference>
<dbReference type="PROSITE" id="PS50850">
    <property type="entry name" value="MFS"/>
    <property type="match status" value="1"/>
</dbReference>
<feature type="transmembrane region" description="Helical" evidence="5">
    <location>
        <begin position="447"/>
        <end position="467"/>
    </location>
</feature>
<evidence type="ECO:0000256" key="2">
    <source>
        <dbReference type="ARBA" id="ARBA00022692"/>
    </source>
</evidence>
<evidence type="ECO:0000313" key="8">
    <source>
        <dbReference type="Proteomes" id="UP000293398"/>
    </source>
</evidence>
<comment type="caution">
    <text evidence="7">The sequence shown here is derived from an EMBL/GenBank/DDBJ whole genome shotgun (WGS) entry which is preliminary data.</text>
</comment>
<dbReference type="CDD" id="cd17321">
    <property type="entry name" value="MFS_MMR_MDR_like"/>
    <property type="match status" value="1"/>
</dbReference>
<feature type="transmembrane region" description="Helical" evidence="5">
    <location>
        <begin position="342"/>
        <end position="361"/>
    </location>
</feature>
<comment type="subcellular location">
    <subcellularLocation>
        <location evidence="1">Membrane</location>
        <topology evidence="1">Multi-pass membrane protein</topology>
    </subcellularLocation>
</comment>
<dbReference type="RefSeq" id="WP_242612329.1">
    <property type="nucleotide sequence ID" value="NZ_SHKO01000004.1"/>
</dbReference>
<feature type="transmembrane region" description="Helical" evidence="5">
    <location>
        <begin position="54"/>
        <end position="73"/>
    </location>
</feature>
<protein>
    <submittedName>
        <fullName evidence="7">Putative MFS family arabinose efflux permease</fullName>
    </submittedName>
</protein>
<feature type="transmembrane region" description="Helical" evidence="5">
    <location>
        <begin position="144"/>
        <end position="166"/>
    </location>
</feature>
<feature type="transmembrane region" description="Helical" evidence="5">
    <location>
        <begin position="416"/>
        <end position="435"/>
    </location>
</feature>
<evidence type="ECO:0000256" key="5">
    <source>
        <dbReference type="SAM" id="Phobius"/>
    </source>
</evidence>
<dbReference type="PANTHER" id="PTHR42718:SF39">
    <property type="entry name" value="ACTINORHODIN TRANSPORTER-RELATED"/>
    <property type="match status" value="1"/>
</dbReference>
<evidence type="ECO:0000256" key="1">
    <source>
        <dbReference type="ARBA" id="ARBA00004141"/>
    </source>
</evidence>
<dbReference type="InterPro" id="IPR011701">
    <property type="entry name" value="MFS"/>
</dbReference>
<dbReference type="Pfam" id="PF07690">
    <property type="entry name" value="MFS_1"/>
    <property type="match status" value="1"/>
</dbReference>
<dbReference type="Gene3D" id="1.20.1720.10">
    <property type="entry name" value="Multidrug resistance protein D"/>
    <property type="match status" value="2"/>
</dbReference>
<feature type="transmembrane region" description="Helical" evidence="5">
    <location>
        <begin position="232"/>
        <end position="251"/>
    </location>
</feature>
<proteinExistence type="predicted"/>
<keyword evidence="2 5" id="KW-0812">Transmembrane</keyword>
<dbReference type="EMBL" id="SHKO01000004">
    <property type="protein sequence ID" value="RZT92159.1"/>
    <property type="molecule type" value="Genomic_DNA"/>
</dbReference>
<feature type="transmembrane region" description="Helical" evidence="5">
    <location>
        <begin position="315"/>
        <end position="335"/>
    </location>
</feature>
<dbReference type="GO" id="GO:0022857">
    <property type="term" value="F:transmembrane transporter activity"/>
    <property type="evidence" value="ECO:0007669"/>
    <property type="project" value="InterPro"/>
</dbReference>
<dbReference type="InterPro" id="IPR020846">
    <property type="entry name" value="MFS_dom"/>
</dbReference>
<gene>
    <name evidence="7" type="ORF">EV681_4068</name>
</gene>
<dbReference type="PANTHER" id="PTHR42718">
    <property type="entry name" value="MAJOR FACILITATOR SUPERFAMILY MULTIDRUG TRANSPORTER MFSC"/>
    <property type="match status" value="1"/>
</dbReference>
<evidence type="ECO:0000256" key="3">
    <source>
        <dbReference type="ARBA" id="ARBA00022989"/>
    </source>
</evidence>
<feature type="transmembrane region" description="Helical" evidence="5">
    <location>
        <begin position="12"/>
        <end position="34"/>
    </location>
</feature>
<evidence type="ECO:0000256" key="4">
    <source>
        <dbReference type="ARBA" id="ARBA00023136"/>
    </source>
</evidence>
<dbReference type="Proteomes" id="UP000293398">
    <property type="component" value="Unassembled WGS sequence"/>
</dbReference>
<feature type="transmembrane region" description="Helical" evidence="5">
    <location>
        <begin position="373"/>
        <end position="395"/>
    </location>
</feature>
<feature type="domain" description="Major facilitator superfamily (MFS) profile" evidence="6">
    <location>
        <begin position="16"/>
        <end position="474"/>
    </location>
</feature>
<feature type="transmembrane region" description="Helical" evidence="5">
    <location>
        <begin position="278"/>
        <end position="303"/>
    </location>
</feature>
<feature type="transmembrane region" description="Helical" evidence="5">
    <location>
        <begin position="114"/>
        <end position="132"/>
    </location>
</feature>